<sequence>MPDNKKRGEDALHKLDRELKSRDRKQKTRPFGVAIASLVVILGIAGGIYFLSTREGSEGDIQAEATSEAQSTQEAPKAKPLSGKRAEALPATVQCDYEDNKKDGHGAKKPDGKDISTKGTVTVSFDTTQGPIEMDLDRAAAPCTAHAISKLAESGFYDDTICHRMTSGTLNVLQCGDPTGSGSGGPGFSFADEYPTDETDAKDAQKPVVYPRGTVAMANSGPDTNGSQFFLNYDDSELAPNYTYFGTISEEGMKTLDKIAEAGVDTSDQGGNSGDEKNGKPAKEVKIKKATVKA</sequence>
<feature type="region of interest" description="Disordered" evidence="2">
    <location>
        <begin position="60"/>
        <end position="116"/>
    </location>
</feature>
<keyword evidence="8" id="KW-1185">Reference proteome</keyword>
<keyword evidence="3" id="KW-0472">Membrane</keyword>
<keyword evidence="3" id="KW-1133">Transmembrane helix</keyword>
<dbReference type="InterPro" id="IPR044666">
    <property type="entry name" value="Cyclophilin_A-like"/>
</dbReference>
<evidence type="ECO:0000256" key="2">
    <source>
        <dbReference type="SAM" id="MobiDB-lite"/>
    </source>
</evidence>
<evidence type="ECO:0000259" key="4">
    <source>
        <dbReference type="PROSITE" id="PS50072"/>
    </source>
</evidence>
<gene>
    <name evidence="6" type="ORF">D9543_01170</name>
    <name evidence="5" type="ORF">GWO63_005585</name>
</gene>
<dbReference type="AlphaFoldDB" id="A0A3M0H3V3"/>
<dbReference type="GO" id="GO:0003755">
    <property type="term" value="F:peptidyl-prolyl cis-trans isomerase activity"/>
    <property type="evidence" value="ECO:0007669"/>
    <property type="project" value="InterPro"/>
</dbReference>
<proteinExistence type="predicted"/>
<dbReference type="PROSITE" id="PS50072">
    <property type="entry name" value="CSA_PPIASE_2"/>
    <property type="match status" value="1"/>
</dbReference>
<evidence type="ECO:0000313" key="7">
    <source>
        <dbReference type="Proteomes" id="UP000270649"/>
    </source>
</evidence>
<organism evidence="6 7">
    <name type="scientific">Corynebacterium macginleyi</name>
    <dbReference type="NCBI Taxonomy" id="38290"/>
    <lineage>
        <taxon>Bacteria</taxon>
        <taxon>Bacillati</taxon>
        <taxon>Actinomycetota</taxon>
        <taxon>Actinomycetes</taxon>
        <taxon>Mycobacteriales</taxon>
        <taxon>Corynebacteriaceae</taxon>
        <taxon>Corynebacterium</taxon>
    </lineage>
</organism>
<dbReference type="PANTHER" id="PTHR45625">
    <property type="entry name" value="PEPTIDYL-PROLYL CIS-TRANS ISOMERASE-RELATED"/>
    <property type="match status" value="1"/>
</dbReference>
<reference evidence="5 8" key="2">
    <citation type="submission" date="2021-01" db="EMBL/GenBank/DDBJ databases">
        <title>Complete genome sequences of Corynebacterium macginleyi strains isolated from infectious keratitis.</title>
        <authorList>
            <person name="Sagerfors S."/>
            <person name="Poehlein A."/>
            <person name="Soderquist B."/>
            <person name="Bruggemann H."/>
        </authorList>
    </citation>
    <scope>NUCLEOTIDE SEQUENCE [LARGE SCALE GENOMIC DNA]</scope>
    <source>
        <strain evidence="5 8">12T220</strain>
    </source>
</reference>
<feature type="compositionally biased region" description="Polar residues" evidence="2">
    <location>
        <begin position="64"/>
        <end position="74"/>
    </location>
</feature>
<feature type="region of interest" description="Disordered" evidence="2">
    <location>
        <begin position="1"/>
        <end position="26"/>
    </location>
</feature>
<accession>A0A3M0H3V3</accession>
<evidence type="ECO:0000313" key="6">
    <source>
        <dbReference type="EMBL" id="RMB64416.1"/>
    </source>
</evidence>
<feature type="transmembrane region" description="Helical" evidence="3">
    <location>
        <begin position="31"/>
        <end position="51"/>
    </location>
</feature>
<feature type="compositionally biased region" description="Basic and acidic residues" evidence="2">
    <location>
        <begin position="1"/>
        <end position="21"/>
    </location>
</feature>
<dbReference type="EMBL" id="REGC01000001">
    <property type="protein sequence ID" value="RMB64416.1"/>
    <property type="molecule type" value="Genomic_DNA"/>
</dbReference>
<dbReference type="Gene3D" id="2.40.100.10">
    <property type="entry name" value="Cyclophilin-like"/>
    <property type="match status" value="1"/>
</dbReference>
<dbReference type="InterPro" id="IPR002130">
    <property type="entry name" value="Cyclophilin-type_PPIase_dom"/>
</dbReference>
<keyword evidence="3" id="KW-0812">Transmembrane</keyword>
<dbReference type="PANTHER" id="PTHR45625:SF3">
    <property type="entry name" value="PEPTIDYL-PROLYL CIS-TRANS ISOMERASE B-RELATED"/>
    <property type="match status" value="1"/>
</dbReference>
<feature type="compositionally biased region" description="Basic and acidic residues" evidence="2">
    <location>
        <begin position="274"/>
        <end position="287"/>
    </location>
</feature>
<protein>
    <submittedName>
        <fullName evidence="6">Peptidylprolyl isomerase</fullName>
    </submittedName>
</protein>
<reference evidence="6 7" key="1">
    <citation type="submission" date="2018-10" db="EMBL/GenBank/DDBJ databases">
        <title>Corynebacterium macginleyi genome sequencing and assembly of the type strain and two clinical samples.</title>
        <authorList>
            <person name="Bernier A.-M."/>
            <person name="Bernard K."/>
        </authorList>
    </citation>
    <scope>NUCLEOTIDE SEQUENCE [LARGE SCALE GENOMIC DNA]</scope>
    <source>
        <strain evidence="6 7">NML 120205</strain>
    </source>
</reference>
<dbReference type="SUPFAM" id="SSF50891">
    <property type="entry name" value="Cyclophilin-like"/>
    <property type="match status" value="1"/>
</dbReference>
<keyword evidence="6" id="KW-0413">Isomerase</keyword>
<evidence type="ECO:0000313" key="8">
    <source>
        <dbReference type="Proteomes" id="UP001518680"/>
    </source>
</evidence>
<name>A0A3M0H3V3_9CORY</name>
<evidence type="ECO:0000256" key="1">
    <source>
        <dbReference type="ARBA" id="ARBA00002388"/>
    </source>
</evidence>
<feature type="compositionally biased region" description="Basic and acidic residues" evidence="2">
    <location>
        <begin position="98"/>
        <end position="116"/>
    </location>
</feature>
<dbReference type="Proteomes" id="UP001518680">
    <property type="component" value="Unassembled WGS sequence"/>
</dbReference>
<comment type="function">
    <text evidence="1">PPIases accelerate the folding of proteins. It catalyzes the cis-trans isomerization of proline imidic peptide bonds in oligopeptides.</text>
</comment>
<evidence type="ECO:0000256" key="3">
    <source>
        <dbReference type="SAM" id="Phobius"/>
    </source>
</evidence>
<feature type="region of interest" description="Disordered" evidence="2">
    <location>
        <begin position="263"/>
        <end position="294"/>
    </location>
</feature>
<evidence type="ECO:0000313" key="5">
    <source>
        <dbReference type="EMBL" id="MBM0243746.1"/>
    </source>
</evidence>
<dbReference type="EMBL" id="JAACBX020000001">
    <property type="protein sequence ID" value="MBM0243746.1"/>
    <property type="molecule type" value="Genomic_DNA"/>
</dbReference>
<dbReference type="CDD" id="cd00317">
    <property type="entry name" value="cyclophilin"/>
    <property type="match status" value="1"/>
</dbReference>
<feature type="domain" description="PPIase cyclophilin-type" evidence="4">
    <location>
        <begin position="130"/>
        <end position="292"/>
    </location>
</feature>
<dbReference type="InterPro" id="IPR029000">
    <property type="entry name" value="Cyclophilin-like_dom_sf"/>
</dbReference>
<dbReference type="Pfam" id="PF00160">
    <property type="entry name" value="Pro_isomerase"/>
    <property type="match status" value="1"/>
</dbReference>
<dbReference type="RefSeq" id="WP_121927274.1">
    <property type="nucleotide sequence ID" value="NZ_CP068292.1"/>
</dbReference>
<comment type="caution">
    <text evidence="6">The sequence shown here is derived from an EMBL/GenBank/DDBJ whole genome shotgun (WGS) entry which is preliminary data.</text>
</comment>
<dbReference type="Proteomes" id="UP000270649">
    <property type="component" value="Unassembled WGS sequence"/>
</dbReference>